<feature type="repeat" description="ANK" evidence="3">
    <location>
        <begin position="928"/>
        <end position="960"/>
    </location>
</feature>
<evidence type="ECO:0000259" key="6">
    <source>
        <dbReference type="Pfam" id="PF24883"/>
    </source>
</evidence>
<dbReference type="InterPro" id="IPR002110">
    <property type="entry name" value="Ankyrin_rpt"/>
</dbReference>
<feature type="domain" description="GPI inositol-deacylase winged helix" evidence="5">
    <location>
        <begin position="528"/>
        <end position="617"/>
    </location>
</feature>
<evidence type="ECO:0000313" key="8">
    <source>
        <dbReference type="Proteomes" id="UP000664169"/>
    </source>
</evidence>
<dbReference type="Gene3D" id="1.20.120.1020">
    <property type="entry name" value="Prion-inhibition and propagation, HeLo domain"/>
    <property type="match status" value="1"/>
</dbReference>
<dbReference type="InterPro" id="IPR056884">
    <property type="entry name" value="NPHP3-like_N"/>
</dbReference>
<dbReference type="Proteomes" id="UP000664169">
    <property type="component" value="Unassembled WGS sequence"/>
</dbReference>
<keyword evidence="8" id="KW-1185">Reference proteome</keyword>
<dbReference type="Pfam" id="PF12796">
    <property type="entry name" value="Ank_2"/>
    <property type="match status" value="2"/>
</dbReference>
<dbReference type="Pfam" id="PF24883">
    <property type="entry name" value="NPHP3_N"/>
    <property type="match status" value="1"/>
</dbReference>
<evidence type="ECO:0000313" key="7">
    <source>
        <dbReference type="EMBL" id="CAF9920873.1"/>
    </source>
</evidence>
<dbReference type="SUPFAM" id="SSF48403">
    <property type="entry name" value="Ankyrin repeat"/>
    <property type="match status" value="1"/>
</dbReference>
<dbReference type="SUPFAM" id="SSF52540">
    <property type="entry name" value="P-loop containing nucleoside triphosphate hydrolases"/>
    <property type="match status" value="1"/>
</dbReference>
<evidence type="ECO:0000259" key="4">
    <source>
        <dbReference type="Pfam" id="PF14479"/>
    </source>
</evidence>
<dbReference type="PANTHER" id="PTHR24161">
    <property type="entry name" value="ANK_REP_REGION DOMAIN-CONTAINING PROTEIN-RELATED"/>
    <property type="match status" value="1"/>
</dbReference>
<dbReference type="PANTHER" id="PTHR24161:SF124">
    <property type="entry name" value="TRANSIENT RECEPTOR POTENTIAL CHANNEL PYREXIA"/>
    <property type="match status" value="1"/>
</dbReference>
<dbReference type="InterPro" id="IPR038305">
    <property type="entry name" value="HeLo_sf"/>
</dbReference>
<feature type="domain" description="Nephrocystin 3-like N-terminal" evidence="6">
    <location>
        <begin position="245"/>
        <end position="409"/>
    </location>
</feature>
<proteinExistence type="predicted"/>
<dbReference type="Pfam" id="PF22939">
    <property type="entry name" value="WHD_GPIID"/>
    <property type="match status" value="1"/>
</dbReference>
<evidence type="ECO:0000259" key="5">
    <source>
        <dbReference type="Pfam" id="PF22939"/>
    </source>
</evidence>
<feature type="repeat" description="ANK" evidence="3">
    <location>
        <begin position="895"/>
        <end position="927"/>
    </location>
</feature>
<dbReference type="PROSITE" id="PS50297">
    <property type="entry name" value="ANK_REP_REGION"/>
    <property type="match status" value="6"/>
</dbReference>
<dbReference type="PROSITE" id="PS50088">
    <property type="entry name" value="ANK_REPEAT"/>
    <property type="match status" value="6"/>
</dbReference>
<dbReference type="Gene3D" id="1.25.40.20">
    <property type="entry name" value="Ankyrin repeat-containing domain"/>
    <property type="match status" value="1"/>
</dbReference>
<evidence type="ECO:0000256" key="3">
    <source>
        <dbReference type="PROSITE-ProRule" id="PRU00023"/>
    </source>
</evidence>
<dbReference type="SMART" id="SM00248">
    <property type="entry name" value="ANK"/>
    <property type="match status" value="10"/>
</dbReference>
<dbReference type="InterPro" id="IPR054471">
    <property type="entry name" value="GPIID_WHD"/>
</dbReference>
<evidence type="ECO:0000256" key="1">
    <source>
        <dbReference type="ARBA" id="ARBA00022737"/>
    </source>
</evidence>
<dbReference type="EMBL" id="CAJPDQ010000016">
    <property type="protein sequence ID" value="CAF9920873.1"/>
    <property type="molecule type" value="Genomic_DNA"/>
</dbReference>
<feature type="repeat" description="ANK" evidence="3">
    <location>
        <begin position="961"/>
        <end position="993"/>
    </location>
</feature>
<dbReference type="InterPro" id="IPR027417">
    <property type="entry name" value="P-loop_NTPase"/>
</dbReference>
<dbReference type="InterPro" id="IPR029498">
    <property type="entry name" value="HeLo_dom"/>
</dbReference>
<reference evidence="7" key="1">
    <citation type="submission" date="2021-03" db="EMBL/GenBank/DDBJ databases">
        <authorList>
            <person name="Tagirdzhanova G."/>
        </authorList>
    </citation>
    <scope>NUCLEOTIDE SEQUENCE</scope>
</reference>
<feature type="repeat" description="ANK" evidence="3">
    <location>
        <begin position="763"/>
        <end position="795"/>
    </location>
</feature>
<organism evidence="7 8">
    <name type="scientific">Gomphillus americanus</name>
    <dbReference type="NCBI Taxonomy" id="1940652"/>
    <lineage>
        <taxon>Eukaryota</taxon>
        <taxon>Fungi</taxon>
        <taxon>Dikarya</taxon>
        <taxon>Ascomycota</taxon>
        <taxon>Pezizomycotina</taxon>
        <taxon>Lecanoromycetes</taxon>
        <taxon>OSLEUM clade</taxon>
        <taxon>Ostropomycetidae</taxon>
        <taxon>Ostropales</taxon>
        <taxon>Graphidaceae</taxon>
        <taxon>Gomphilloideae</taxon>
        <taxon>Gomphillus</taxon>
    </lineage>
</organism>
<feature type="domain" description="Prion-inhibition and propagation HeLo" evidence="4">
    <location>
        <begin position="5"/>
        <end position="172"/>
    </location>
</feature>
<feature type="repeat" description="ANK" evidence="3">
    <location>
        <begin position="829"/>
        <end position="861"/>
    </location>
</feature>
<name>A0A8H3IJA7_9LECA</name>
<keyword evidence="1" id="KW-0677">Repeat</keyword>
<dbReference type="Gene3D" id="3.40.50.300">
    <property type="entry name" value="P-loop containing nucleotide triphosphate hydrolases"/>
    <property type="match status" value="1"/>
</dbReference>
<accession>A0A8H3IJA7</accession>
<gene>
    <name evidence="7" type="ORF">GOMPHAMPRED_002161</name>
</gene>
<dbReference type="Pfam" id="PF14479">
    <property type="entry name" value="HeLo"/>
    <property type="match status" value="1"/>
</dbReference>
<keyword evidence="2 3" id="KW-0040">ANK repeat</keyword>
<sequence length="1088" mass="121244">MEVGGLVLGVAGVAGLFSVCIDVLEKVDVYKDFDITSKQLLVRFETEKSKLREWASAVGIKENTLLDQHHPRLDDKNIYPLVERILYIIKELFAKTDHLSDRIFRGLTKRKDGSQAFRQGPLDMNEPELTLRMSTKSKLRGMFGDDSRFRQNIENLEVLVQNLYTLVSPKQDVSNEDLFGSMTMTTDQNKDMLRALHVVDCNYQNLMTDSQRRNEIEEIRLIADILDVPKFSDTLSSQTKTRLEGTCDWVFLNPVYQQWLASNVSISKARFLWLFGPAGFGKTIICSRLIEVLRQTHGPFVFHFFTSLHVQSGGRPEGIINLWLSEIAGVDQVCRRLVLENLPPRSLIRGLSPVDLWEAFKGTVSGIQNAIFILDGFDEYAHDGGRRDFLINLKSSLVQTSSRVLVTSRGEPDIRAELTPPDITNASPDLFSYEISQDDTFSDLSLYSRNVVEQKLGKKEISFKQELAQQLTSRSDGMFLWVALSGKALRSSMHRIQLKRIVETAPKGLDSAYERNWNQIISQDDYAKARGLRILQWCMFGFRPLTIGELAVALMMQAFDHDVNSELEELQEIIDNDYINEEILGLCASLIDLKNDPVDSLRWPTVQLKHASVREFLSLRMPRSVGGTFEFNSVSDSSHHLELAKVCLRCLCQTGSVSEVVPDTELGQTLSFRKYALSNWFFHSVRANMDDLDFQHMVQTFFLSDSQNLHQWISDFEVPITDGGEAFSPASNPLYYTAILGNIAIFQNLWQICPSSLDKVGGRYGTPLQAACVYGSTSLVDVLLQRGADININAGVCGTALCAAVWNGQFEIVKCLLASGAAIEQKGLWNWSPLFFAAASGRIEVVKFLLEKGAELNDPDEEGNTVLFLAIQHGHIALVKFLLENGADPFHRSKEGCTALMIASMQGYVDIAQLLLNYGGKLDNEDHCGNTSLTHAIISGHVEAVKILLNCGAKPDHADLHGVTPLLCAISQGHIEVVEILLNHGAKVDHQMGGRVTALQLAVICDQIEIVKVLVTANANVNLPGVFGQTPVQCAVLLGHTEIVNFLDLCTDTKAQDATDQTALYRAVTVDHVAIVEALYRIKSTFCS</sequence>
<comment type="caution">
    <text evidence="7">The sequence shown here is derived from an EMBL/GenBank/DDBJ whole genome shotgun (WGS) entry which is preliminary data.</text>
</comment>
<dbReference type="AlphaFoldDB" id="A0A8H3IJA7"/>
<dbReference type="InterPro" id="IPR036770">
    <property type="entry name" value="Ankyrin_rpt-contain_sf"/>
</dbReference>
<evidence type="ECO:0000256" key="2">
    <source>
        <dbReference type="ARBA" id="ARBA00023043"/>
    </source>
</evidence>
<evidence type="ECO:0008006" key="9">
    <source>
        <dbReference type="Google" id="ProtNLM"/>
    </source>
</evidence>
<dbReference type="Pfam" id="PF00023">
    <property type="entry name" value="Ank"/>
    <property type="match status" value="3"/>
</dbReference>
<protein>
    <recommendedName>
        <fullName evidence="9">Prion-inhibition and propagation HeLo domain-containing protein</fullName>
    </recommendedName>
</protein>
<feature type="repeat" description="ANK" evidence="3">
    <location>
        <begin position="862"/>
        <end position="894"/>
    </location>
</feature>
<dbReference type="OrthoDB" id="20872at2759"/>